<dbReference type="AlphaFoldDB" id="A0AAD7ADI6"/>
<keyword evidence="3" id="KW-1185">Reference proteome</keyword>
<organism evidence="2 3">
    <name type="scientific">Mycena albidolilacea</name>
    <dbReference type="NCBI Taxonomy" id="1033008"/>
    <lineage>
        <taxon>Eukaryota</taxon>
        <taxon>Fungi</taxon>
        <taxon>Dikarya</taxon>
        <taxon>Basidiomycota</taxon>
        <taxon>Agaricomycotina</taxon>
        <taxon>Agaricomycetes</taxon>
        <taxon>Agaricomycetidae</taxon>
        <taxon>Agaricales</taxon>
        <taxon>Marasmiineae</taxon>
        <taxon>Mycenaceae</taxon>
        <taxon>Mycena</taxon>
    </lineage>
</organism>
<reference evidence="2" key="1">
    <citation type="submission" date="2023-03" db="EMBL/GenBank/DDBJ databases">
        <title>Massive genome expansion in bonnet fungi (Mycena s.s.) driven by repeated elements and novel gene families across ecological guilds.</title>
        <authorList>
            <consortium name="Lawrence Berkeley National Laboratory"/>
            <person name="Harder C.B."/>
            <person name="Miyauchi S."/>
            <person name="Viragh M."/>
            <person name="Kuo A."/>
            <person name="Thoen E."/>
            <person name="Andreopoulos B."/>
            <person name="Lu D."/>
            <person name="Skrede I."/>
            <person name="Drula E."/>
            <person name="Henrissat B."/>
            <person name="Morin E."/>
            <person name="Kohler A."/>
            <person name="Barry K."/>
            <person name="LaButti K."/>
            <person name="Morin E."/>
            <person name="Salamov A."/>
            <person name="Lipzen A."/>
            <person name="Mereny Z."/>
            <person name="Hegedus B."/>
            <person name="Baldrian P."/>
            <person name="Stursova M."/>
            <person name="Weitz H."/>
            <person name="Taylor A."/>
            <person name="Grigoriev I.V."/>
            <person name="Nagy L.G."/>
            <person name="Martin F."/>
            <person name="Kauserud H."/>
        </authorList>
    </citation>
    <scope>NUCLEOTIDE SEQUENCE</scope>
    <source>
        <strain evidence="2">CBHHK002</strain>
    </source>
</reference>
<evidence type="ECO:0000313" key="3">
    <source>
        <dbReference type="Proteomes" id="UP001218218"/>
    </source>
</evidence>
<dbReference type="EMBL" id="JARIHO010000010">
    <property type="protein sequence ID" value="KAJ7354695.1"/>
    <property type="molecule type" value="Genomic_DNA"/>
</dbReference>
<evidence type="ECO:0000313" key="2">
    <source>
        <dbReference type="EMBL" id="KAJ7354695.1"/>
    </source>
</evidence>
<feature type="chain" id="PRO_5042261255" description="Secreted protein" evidence="1">
    <location>
        <begin position="21"/>
        <end position="180"/>
    </location>
</feature>
<accession>A0AAD7ADI6</accession>
<keyword evidence="1" id="KW-0732">Signal</keyword>
<feature type="signal peptide" evidence="1">
    <location>
        <begin position="1"/>
        <end position="20"/>
    </location>
</feature>
<dbReference type="Proteomes" id="UP001218218">
    <property type="component" value="Unassembled WGS sequence"/>
</dbReference>
<gene>
    <name evidence="2" type="ORF">DFH08DRAFT_804564</name>
</gene>
<proteinExistence type="predicted"/>
<evidence type="ECO:0000256" key="1">
    <source>
        <dbReference type="SAM" id="SignalP"/>
    </source>
</evidence>
<sequence>MLAWCFWSFIPLAVLFSVDAWSLCIPSKILKKSRMFINGLHSHCNPALFYGSPHRPAAHGSVDPNPKYLPNSLQKRPNLASSAATICHDTYETPCLHGVDPSLFHPYFWYSCFQSFGAAAKFGQDVGTEGRGAIFSLLPGRLRSLATSWASCAPGLDLATTGGSEIWPSAGRGFEPKIVG</sequence>
<comment type="caution">
    <text evidence="2">The sequence shown here is derived from an EMBL/GenBank/DDBJ whole genome shotgun (WGS) entry which is preliminary data.</text>
</comment>
<name>A0AAD7ADI6_9AGAR</name>
<evidence type="ECO:0008006" key="4">
    <source>
        <dbReference type="Google" id="ProtNLM"/>
    </source>
</evidence>
<protein>
    <recommendedName>
        <fullName evidence="4">Secreted protein</fullName>
    </recommendedName>
</protein>